<evidence type="ECO:0000259" key="8">
    <source>
        <dbReference type="PROSITE" id="PS52029"/>
    </source>
</evidence>
<dbReference type="Gene3D" id="3.10.20.800">
    <property type="match status" value="1"/>
</dbReference>
<dbReference type="GO" id="GO:0071972">
    <property type="term" value="F:peptidoglycan L,D-transpeptidase activity"/>
    <property type="evidence" value="ECO:0007669"/>
    <property type="project" value="TreeGrafter"/>
</dbReference>
<evidence type="ECO:0000256" key="4">
    <source>
        <dbReference type="ARBA" id="ARBA00022984"/>
    </source>
</evidence>
<keyword evidence="3 6" id="KW-0133">Cell shape</keyword>
<dbReference type="PANTHER" id="PTHR30582">
    <property type="entry name" value="L,D-TRANSPEPTIDASE"/>
    <property type="match status" value="1"/>
</dbReference>
<dbReference type="GO" id="GO:0005576">
    <property type="term" value="C:extracellular region"/>
    <property type="evidence" value="ECO:0007669"/>
    <property type="project" value="TreeGrafter"/>
</dbReference>
<dbReference type="GO" id="GO:0016740">
    <property type="term" value="F:transferase activity"/>
    <property type="evidence" value="ECO:0007669"/>
    <property type="project" value="UniProtKB-KW"/>
</dbReference>
<proteinExistence type="predicted"/>
<comment type="pathway">
    <text evidence="1 6">Cell wall biogenesis; peptidoglycan biosynthesis.</text>
</comment>
<evidence type="ECO:0000256" key="3">
    <source>
        <dbReference type="ARBA" id="ARBA00022960"/>
    </source>
</evidence>
<dbReference type="PROSITE" id="PS52029">
    <property type="entry name" value="LD_TPASE"/>
    <property type="match status" value="1"/>
</dbReference>
<evidence type="ECO:0000313" key="10">
    <source>
        <dbReference type="Proteomes" id="UP000284731"/>
    </source>
</evidence>
<comment type="caution">
    <text evidence="9">The sequence shown here is derived from an EMBL/GenBank/DDBJ whole genome shotgun (WGS) entry which is preliminary data.</text>
</comment>
<dbReference type="UniPathway" id="UPA00219"/>
<feature type="active site" description="Nucleophile" evidence="6">
    <location>
        <position position="441"/>
    </location>
</feature>
<keyword evidence="4 6" id="KW-0573">Peptidoglycan synthesis</keyword>
<dbReference type="InterPro" id="IPR050979">
    <property type="entry name" value="LD-transpeptidase"/>
</dbReference>
<dbReference type="EMBL" id="QRWX01000003">
    <property type="protein sequence ID" value="RGT54941.1"/>
    <property type="molecule type" value="Genomic_DNA"/>
</dbReference>
<keyword evidence="5 6" id="KW-0961">Cell wall biogenesis/degradation</keyword>
<dbReference type="Pfam" id="PF03734">
    <property type="entry name" value="YkuD"/>
    <property type="match status" value="1"/>
</dbReference>
<keyword evidence="7" id="KW-0812">Transmembrane</keyword>
<sequence length="487" mass="54071">MSTRLKQEKKKGGVGKVLLILLAAVGIIAIGVYIAGVIYFQQHFFYRTTVGNTDVSFMDIDTSVSTLTNATNTYKIKITAPEDKVYEVKGKDISLSLASNAKASVEKEIKSQNVFTWPLSLIQPEHKEIQVEYSESKLHKQLEDLLSLTKDPVNAMITINDDNYKVVEAKYGADTAAVQKEIDNAINSQNYQLTLNTANFTAPEITSNSEQITNAVKKIESYLKSTVSYTIGSSKKVMDKASVLKVLSISDTYDVTVDDAKLQSYVEELATNFNTYGKVRTFRTQAGDDIQIGGGDYGYILDKDSEFTQLKSDLESGKMVERQPLWSQTAQGTLENDIGDTYVELDYTNQVLYYILHGERVFTSDIVSGNINMGSGSPDGVFRIKYRVTNTRLKGTDYDGSEYDSPVNYFIVFAYNIGFHDAPWQPWFGGNRYTYAGSHGCINLPNDSAAYMNANVPNDIAVVAYYRYPVNLTGAANANSNAYSYHG</sequence>
<dbReference type="RefSeq" id="WP_118764999.1">
    <property type="nucleotide sequence ID" value="NZ_CABJCF010000003.1"/>
</dbReference>
<dbReference type="GO" id="GO:0071555">
    <property type="term" value="P:cell wall organization"/>
    <property type="evidence" value="ECO:0007669"/>
    <property type="project" value="UniProtKB-UniRule"/>
</dbReference>
<evidence type="ECO:0000256" key="6">
    <source>
        <dbReference type="PROSITE-ProRule" id="PRU01373"/>
    </source>
</evidence>
<dbReference type="SUPFAM" id="SSF141523">
    <property type="entry name" value="L,D-transpeptidase catalytic domain-like"/>
    <property type="match status" value="1"/>
</dbReference>
<dbReference type="Pfam" id="PF12229">
    <property type="entry name" value="PG_binding_4"/>
    <property type="match status" value="2"/>
</dbReference>
<organism evidence="9 10">
    <name type="scientific">Solobacterium moorei</name>
    <dbReference type="NCBI Taxonomy" id="102148"/>
    <lineage>
        <taxon>Bacteria</taxon>
        <taxon>Bacillati</taxon>
        <taxon>Bacillota</taxon>
        <taxon>Erysipelotrichia</taxon>
        <taxon>Erysipelotrichales</taxon>
        <taxon>Erysipelotrichaceae</taxon>
        <taxon>Solobacterium</taxon>
    </lineage>
</organism>
<protein>
    <recommendedName>
        <fullName evidence="8">L,D-TPase catalytic domain-containing protein</fullName>
    </recommendedName>
</protein>
<evidence type="ECO:0000256" key="1">
    <source>
        <dbReference type="ARBA" id="ARBA00004752"/>
    </source>
</evidence>
<keyword evidence="2" id="KW-0808">Transferase</keyword>
<dbReference type="InterPro" id="IPR038063">
    <property type="entry name" value="Transpep_catalytic_dom"/>
</dbReference>
<evidence type="ECO:0000313" key="9">
    <source>
        <dbReference type="EMBL" id="RGT54941.1"/>
    </source>
</evidence>
<keyword evidence="7" id="KW-1133">Transmembrane helix</keyword>
<dbReference type="InterPro" id="IPR005490">
    <property type="entry name" value="LD_TPept_cat_dom"/>
</dbReference>
<dbReference type="InterPro" id="IPR022029">
    <property type="entry name" value="YoaR-like_PG-bd"/>
</dbReference>
<dbReference type="SUPFAM" id="SSF143985">
    <property type="entry name" value="L,D-transpeptidase pre-catalytic domain-like"/>
    <property type="match status" value="1"/>
</dbReference>
<dbReference type="InterPro" id="IPR038054">
    <property type="entry name" value="LD_TPept-like_central_sf"/>
</dbReference>
<keyword evidence="7" id="KW-0472">Membrane</keyword>
<dbReference type="AlphaFoldDB" id="A0A412PCN3"/>
<dbReference type="GO" id="GO:0008360">
    <property type="term" value="P:regulation of cell shape"/>
    <property type="evidence" value="ECO:0007669"/>
    <property type="project" value="UniProtKB-UniRule"/>
</dbReference>
<dbReference type="CDD" id="cd16913">
    <property type="entry name" value="YkuD_like"/>
    <property type="match status" value="1"/>
</dbReference>
<evidence type="ECO:0000256" key="5">
    <source>
        <dbReference type="ARBA" id="ARBA00023316"/>
    </source>
</evidence>
<accession>A0A412PCN3</accession>
<feature type="transmembrane region" description="Helical" evidence="7">
    <location>
        <begin position="20"/>
        <end position="40"/>
    </location>
</feature>
<dbReference type="GO" id="GO:0018104">
    <property type="term" value="P:peptidoglycan-protein cross-linking"/>
    <property type="evidence" value="ECO:0007669"/>
    <property type="project" value="TreeGrafter"/>
</dbReference>
<dbReference type="Gene3D" id="2.40.440.10">
    <property type="entry name" value="L,D-transpeptidase catalytic domain-like"/>
    <property type="match status" value="1"/>
</dbReference>
<evidence type="ECO:0000256" key="2">
    <source>
        <dbReference type="ARBA" id="ARBA00022679"/>
    </source>
</evidence>
<dbReference type="Proteomes" id="UP000284731">
    <property type="component" value="Unassembled WGS sequence"/>
</dbReference>
<feature type="active site" description="Proton donor/acceptor" evidence="6">
    <location>
        <position position="420"/>
    </location>
</feature>
<feature type="domain" description="L,D-TPase catalytic" evidence="8">
    <location>
        <begin position="341"/>
        <end position="465"/>
    </location>
</feature>
<evidence type="ECO:0000256" key="7">
    <source>
        <dbReference type="SAM" id="Phobius"/>
    </source>
</evidence>
<gene>
    <name evidence="9" type="ORF">DWX20_07160</name>
</gene>
<dbReference type="PANTHER" id="PTHR30582:SF33">
    <property type="entry name" value="EXPORTED PROTEIN"/>
    <property type="match status" value="1"/>
</dbReference>
<name>A0A412PCN3_9FIRM</name>
<reference evidence="9 10" key="1">
    <citation type="submission" date="2018-08" db="EMBL/GenBank/DDBJ databases">
        <title>A genome reference for cultivated species of the human gut microbiota.</title>
        <authorList>
            <person name="Zou Y."/>
            <person name="Xue W."/>
            <person name="Luo G."/>
        </authorList>
    </citation>
    <scope>NUCLEOTIDE SEQUENCE [LARGE SCALE GENOMIC DNA]</scope>
    <source>
        <strain evidence="9 10">AF18-46</strain>
    </source>
</reference>